<dbReference type="PATRIC" id="fig|1423726.3.peg.2079"/>
<protein>
    <recommendedName>
        <fullName evidence="2">WxL domain-containing protein</fullName>
    </recommendedName>
</protein>
<evidence type="ECO:0000259" key="2">
    <source>
        <dbReference type="Pfam" id="PF13731"/>
    </source>
</evidence>
<organism evidence="3 4">
    <name type="scientific">Loigolactobacillus bifermentans DSM 20003</name>
    <dbReference type="NCBI Taxonomy" id="1423726"/>
    <lineage>
        <taxon>Bacteria</taxon>
        <taxon>Bacillati</taxon>
        <taxon>Bacillota</taxon>
        <taxon>Bacilli</taxon>
        <taxon>Lactobacillales</taxon>
        <taxon>Lactobacillaceae</taxon>
        <taxon>Loigolactobacillus</taxon>
    </lineage>
</organism>
<feature type="chain" id="PRO_5006404577" description="WxL domain-containing protein" evidence="1">
    <location>
        <begin position="27"/>
        <end position="221"/>
    </location>
</feature>
<dbReference type="RefSeq" id="WP_057905841.1">
    <property type="nucleotide sequence ID" value="NZ_AZDA01000140.1"/>
</dbReference>
<dbReference type="AlphaFoldDB" id="A0A0R1GL26"/>
<name>A0A0R1GL26_9LACO</name>
<evidence type="ECO:0000313" key="4">
    <source>
        <dbReference type="Proteomes" id="UP000051461"/>
    </source>
</evidence>
<keyword evidence="1" id="KW-0732">Signal</keyword>
<dbReference type="Pfam" id="PF13731">
    <property type="entry name" value="WxL"/>
    <property type="match status" value="1"/>
</dbReference>
<evidence type="ECO:0000256" key="1">
    <source>
        <dbReference type="SAM" id="SignalP"/>
    </source>
</evidence>
<dbReference type="STRING" id="1423726.FC07_GL002003"/>
<dbReference type="InterPro" id="IPR027994">
    <property type="entry name" value="WxL_dom"/>
</dbReference>
<keyword evidence="4" id="KW-1185">Reference proteome</keyword>
<dbReference type="Proteomes" id="UP000051461">
    <property type="component" value="Unassembled WGS sequence"/>
</dbReference>
<accession>A0A0R1GL26</accession>
<proteinExistence type="predicted"/>
<feature type="domain" description="WxL" evidence="2">
    <location>
        <begin position="48"/>
        <end position="203"/>
    </location>
</feature>
<feature type="signal peptide" evidence="1">
    <location>
        <begin position="1"/>
        <end position="26"/>
    </location>
</feature>
<sequence>MKKALTTAGVALALGLFAGVATTAHAADNLENKTDSNANFEVTISDDKAGLQLTSVPSFNFGTIGQEALISNSQSLNGSASGDLEVTDYSGNDAGWTLQGQLGEFHNADSSDKFSADSMTLNGKDAAVTADDITDPALASANLQQNGTALTAAKGTGAGKTTATFGTTTKDAVSDTTKAATLVLPKHTTVKAGTYSTTIDWLLGAGQTSDDVPAADDTSNS</sequence>
<reference evidence="3 4" key="1">
    <citation type="journal article" date="2015" name="Genome Announc.">
        <title>Expanding the biotechnology potential of lactobacilli through comparative genomics of 213 strains and associated genera.</title>
        <authorList>
            <person name="Sun Z."/>
            <person name="Harris H.M."/>
            <person name="McCann A."/>
            <person name="Guo C."/>
            <person name="Argimon S."/>
            <person name="Zhang W."/>
            <person name="Yang X."/>
            <person name="Jeffery I.B."/>
            <person name="Cooney J.C."/>
            <person name="Kagawa T.F."/>
            <person name="Liu W."/>
            <person name="Song Y."/>
            <person name="Salvetti E."/>
            <person name="Wrobel A."/>
            <person name="Rasinkangas P."/>
            <person name="Parkhill J."/>
            <person name="Rea M.C."/>
            <person name="O'Sullivan O."/>
            <person name="Ritari J."/>
            <person name="Douillard F.P."/>
            <person name="Paul Ross R."/>
            <person name="Yang R."/>
            <person name="Briner A.E."/>
            <person name="Felis G.E."/>
            <person name="de Vos W.M."/>
            <person name="Barrangou R."/>
            <person name="Klaenhammer T.R."/>
            <person name="Caufield P.W."/>
            <person name="Cui Y."/>
            <person name="Zhang H."/>
            <person name="O'Toole P.W."/>
        </authorList>
    </citation>
    <scope>NUCLEOTIDE SEQUENCE [LARGE SCALE GENOMIC DNA]</scope>
    <source>
        <strain evidence="3 4">DSM 20003</strain>
    </source>
</reference>
<dbReference type="EMBL" id="AZDA01000140">
    <property type="protein sequence ID" value="KRK32577.1"/>
    <property type="molecule type" value="Genomic_DNA"/>
</dbReference>
<evidence type="ECO:0000313" key="3">
    <source>
        <dbReference type="EMBL" id="KRK32577.1"/>
    </source>
</evidence>
<gene>
    <name evidence="3" type="ORF">FC07_GL002003</name>
</gene>
<comment type="caution">
    <text evidence="3">The sequence shown here is derived from an EMBL/GenBank/DDBJ whole genome shotgun (WGS) entry which is preliminary data.</text>
</comment>